<comment type="caution">
    <text evidence="1">The sequence shown here is derived from an EMBL/GenBank/DDBJ whole genome shotgun (WGS) entry which is preliminary data.</text>
</comment>
<keyword evidence="2" id="KW-1185">Reference proteome</keyword>
<organism evidence="1 2">
    <name type="scientific">Pleurodeles waltl</name>
    <name type="common">Iberian ribbed newt</name>
    <dbReference type="NCBI Taxonomy" id="8319"/>
    <lineage>
        <taxon>Eukaryota</taxon>
        <taxon>Metazoa</taxon>
        <taxon>Chordata</taxon>
        <taxon>Craniata</taxon>
        <taxon>Vertebrata</taxon>
        <taxon>Euteleostomi</taxon>
        <taxon>Amphibia</taxon>
        <taxon>Batrachia</taxon>
        <taxon>Caudata</taxon>
        <taxon>Salamandroidea</taxon>
        <taxon>Salamandridae</taxon>
        <taxon>Pleurodelinae</taxon>
        <taxon>Pleurodeles</taxon>
    </lineage>
</organism>
<dbReference type="AlphaFoldDB" id="A0AAV7LK02"/>
<protein>
    <submittedName>
        <fullName evidence="1">Uncharacterized protein</fullName>
    </submittedName>
</protein>
<evidence type="ECO:0000313" key="2">
    <source>
        <dbReference type="Proteomes" id="UP001066276"/>
    </source>
</evidence>
<sequence>MDIIPPASIFEIRELVSWELQFLVSVWYVVESALNIFEVVVEVCDPWKPAMSIRIDLESLAKSVILVFMASRRRPTAATSCRMRSMATSKCVPGEVSVSPKPVGVGEKAMGRGCVIASENSNWRVDLLQALLVASLCRKG</sequence>
<dbReference type="EMBL" id="JANPWB010000015">
    <property type="protein sequence ID" value="KAJ1091971.1"/>
    <property type="molecule type" value="Genomic_DNA"/>
</dbReference>
<accession>A0AAV7LK02</accession>
<gene>
    <name evidence="1" type="ORF">NDU88_005085</name>
</gene>
<proteinExistence type="predicted"/>
<dbReference type="Proteomes" id="UP001066276">
    <property type="component" value="Chromosome 11"/>
</dbReference>
<name>A0AAV7LK02_PLEWA</name>
<evidence type="ECO:0000313" key="1">
    <source>
        <dbReference type="EMBL" id="KAJ1091971.1"/>
    </source>
</evidence>
<reference evidence="1" key="1">
    <citation type="journal article" date="2022" name="bioRxiv">
        <title>Sequencing and chromosome-scale assembly of the giantPleurodeles waltlgenome.</title>
        <authorList>
            <person name="Brown T."/>
            <person name="Elewa A."/>
            <person name="Iarovenko S."/>
            <person name="Subramanian E."/>
            <person name="Araus A.J."/>
            <person name="Petzold A."/>
            <person name="Susuki M."/>
            <person name="Suzuki K.-i.T."/>
            <person name="Hayashi T."/>
            <person name="Toyoda A."/>
            <person name="Oliveira C."/>
            <person name="Osipova E."/>
            <person name="Leigh N.D."/>
            <person name="Simon A."/>
            <person name="Yun M.H."/>
        </authorList>
    </citation>
    <scope>NUCLEOTIDE SEQUENCE</scope>
    <source>
        <strain evidence="1">20211129_DDA</strain>
        <tissue evidence="1">Liver</tissue>
    </source>
</reference>